<dbReference type="InterPro" id="IPR052020">
    <property type="entry name" value="Cyclic_di-GMP/3'3'-cGAMP_PDE"/>
</dbReference>
<organism evidence="5 6">
    <name type="scientific">Roseateles depolymerans</name>
    <dbReference type="NCBI Taxonomy" id="76731"/>
    <lineage>
        <taxon>Bacteria</taxon>
        <taxon>Pseudomonadati</taxon>
        <taxon>Pseudomonadota</taxon>
        <taxon>Betaproteobacteria</taxon>
        <taxon>Burkholderiales</taxon>
        <taxon>Sphaerotilaceae</taxon>
        <taxon>Roseateles</taxon>
    </lineage>
</organism>
<keyword evidence="2" id="KW-0175">Coiled coil</keyword>
<dbReference type="Proteomes" id="UP000249633">
    <property type="component" value="Unassembled WGS sequence"/>
</dbReference>
<dbReference type="PANTHER" id="PTHR45228">
    <property type="entry name" value="CYCLIC DI-GMP PHOSPHODIESTERASE TM_0186-RELATED"/>
    <property type="match status" value="1"/>
</dbReference>
<dbReference type="PROSITE" id="PS50110">
    <property type="entry name" value="RESPONSE_REGULATORY"/>
    <property type="match status" value="1"/>
</dbReference>
<dbReference type="EMBL" id="QFOD01000008">
    <property type="protein sequence ID" value="PZP32501.1"/>
    <property type="molecule type" value="Genomic_DNA"/>
</dbReference>
<gene>
    <name evidence="5" type="ORF">DI603_10760</name>
</gene>
<dbReference type="GO" id="GO:0000160">
    <property type="term" value="P:phosphorelay signal transduction system"/>
    <property type="evidence" value="ECO:0007669"/>
    <property type="project" value="InterPro"/>
</dbReference>
<evidence type="ECO:0000259" key="3">
    <source>
        <dbReference type="PROSITE" id="PS50110"/>
    </source>
</evidence>
<feature type="domain" description="HD-GYP" evidence="4">
    <location>
        <begin position="158"/>
        <end position="369"/>
    </location>
</feature>
<sequence length="371" mass="41343">MSYAPAAQLSDPRPTILVVDDSPEVLMAVSALLAEHYVVKVATRGARALQMLAEGAVIDLVLLDMLMPEMDGAEVLRRIRADEQGRVLPVLFLTAQAEDAAEAHGLELGAADYIRKPINGTVLLARVRTQLELKAARDILARRNEDLETEVQRRTEENSRIQDITIRALAALAEARDQETGLHILRTQTYVRMLAERLAELPKYRDELTGRYIELLYKCAPLHDIGKVGIPDRILLKPARLTPDEFSVMKQHSAIGRHSIENAEIGIGVSAEFLRVAKEIAGSHHERWDGQGYPEGLLGEAIPLSARLMSLADVYDALYSRRVYKEAIPHREVVQLILDGRGSQFDPEVVDAFVALQDEFQVVAQRYADPH</sequence>
<evidence type="ECO:0000259" key="4">
    <source>
        <dbReference type="PROSITE" id="PS51832"/>
    </source>
</evidence>
<dbReference type="AlphaFoldDB" id="A0A2W5DKU4"/>
<dbReference type="InterPro" id="IPR003607">
    <property type="entry name" value="HD/PDEase_dom"/>
</dbReference>
<dbReference type="InterPro" id="IPR011006">
    <property type="entry name" value="CheY-like_superfamily"/>
</dbReference>
<dbReference type="PANTHER" id="PTHR45228:SF5">
    <property type="entry name" value="CYCLIC DI-GMP PHOSPHODIESTERASE VC_1348-RELATED"/>
    <property type="match status" value="1"/>
</dbReference>
<feature type="domain" description="Response regulatory" evidence="3">
    <location>
        <begin position="15"/>
        <end position="131"/>
    </location>
</feature>
<evidence type="ECO:0000313" key="6">
    <source>
        <dbReference type="Proteomes" id="UP000249633"/>
    </source>
</evidence>
<dbReference type="InterPro" id="IPR001789">
    <property type="entry name" value="Sig_transdc_resp-reg_receiver"/>
</dbReference>
<dbReference type="SUPFAM" id="SSF109604">
    <property type="entry name" value="HD-domain/PDEase-like"/>
    <property type="match status" value="1"/>
</dbReference>
<dbReference type="GO" id="GO:0008081">
    <property type="term" value="F:phosphoric diester hydrolase activity"/>
    <property type="evidence" value="ECO:0007669"/>
    <property type="project" value="UniProtKB-ARBA"/>
</dbReference>
<protein>
    <submittedName>
        <fullName evidence="5">Two-component system response regulator</fullName>
    </submittedName>
</protein>
<keyword evidence="1" id="KW-0597">Phosphoprotein</keyword>
<reference evidence="5 6" key="1">
    <citation type="submission" date="2017-08" db="EMBL/GenBank/DDBJ databases">
        <title>Infants hospitalized years apart are colonized by the same room-sourced microbial strains.</title>
        <authorList>
            <person name="Brooks B."/>
            <person name="Olm M.R."/>
            <person name="Firek B.A."/>
            <person name="Baker R."/>
            <person name="Thomas B.C."/>
            <person name="Morowitz M.J."/>
            <person name="Banfield J.F."/>
        </authorList>
    </citation>
    <scope>NUCLEOTIDE SEQUENCE [LARGE SCALE GENOMIC DNA]</scope>
    <source>
        <strain evidence="5">S2_012_000_R2_81</strain>
    </source>
</reference>
<dbReference type="SUPFAM" id="SSF52172">
    <property type="entry name" value="CheY-like"/>
    <property type="match status" value="1"/>
</dbReference>
<dbReference type="Gene3D" id="1.10.3210.10">
    <property type="entry name" value="Hypothetical protein af1432"/>
    <property type="match status" value="1"/>
</dbReference>
<dbReference type="PROSITE" id="PS51832">
    <property type="entry name" value="HD_GYP"/>
    <property type="match status" value="1"/>
</dbReference>
<feature type="coiled-coil region" evidence="2">
    <location>
        <begin position="130"/>
        <end position="164"/>
    </location>
</feature>
<proteinExistence type="predicted"/>
<dbReference type="CDD" id="cd00077">
    <property type="entry name" value="HDc"/>
    <property type="match status" value="1"/>
</dbReference>
<dbReference type="Gene3D" id="3.40.50.2300">
    <property type="match status" value="1"/>
</dbReference>
<dbReference type="Pfam" id="PF00072">
    <property type="entry name" value="Response_reg"/>
    <property type="match status" value="1"/>
</dbReference>
<evidence type="ECO:0000256" key="2">
    <source>
        <dbReference type="SAM" id="Coils"/>
    </source>
</evidence>
<name>A0A2W5DKU4_9BURK</name>
<dbReference type="InterPro" id="IPR037522">
    <property type="entry name" value="HD_GYP_dom"/>
</dbReference>
<dbReference type="SMART" id="SM00471">
    <property type="entry name" value="HDc"/>
    <property type="match status" value="1"/>
</dbReference>
<evidence type="ECO:0000256" key="1">
    <source>
        <dbReference type="PROSITE-ProRule" id="PRU00169"/>
    </source>
</evidence>
<evidence type="ECO:0000313" key="5">
    <source>
        <dbReference type="EMBL" id="PZP32501.1"/>
    </source>
</evidence>
<dbReference type="Pfam" id="PF13487">
    <property type="entry name" value="HD_5"/>
    <property type="match status" value="1"/>
</dbReference>
<accession>A0A2W5DKU4</accession>
<feature type="modified residue" description="4-aspartylphosphate" evidence="1">
    <location>
        <position position="64"/>
    </location>
</feature>
<dbReference type="SMART" id="SM00448">
    <property type="entry name" value="REC"/>
    <property type="match status" value="1"/>
</dbReference>
<comment type="caution">
    <text evidence="5">The sequence shown here is derived from an EMBL/GenBank/DDBJ whole genome shotgun (WGS) entry which is preliminary data.</text>
</comment>